<keyword evidence="1" id="KW-1133">Transmembrane helix</keyword>
<dbReference type="RefSeq" id="WP_085897983.1">
    <property type="nucleotide sequence ID" value="NZ_FWFY01000025.1"/>
</dbReference>
<dbReference type="AlphaFoldDB" id="A0A1X7A7W8"/>
<feature type="transmembrane region" description="Helical" evidence="1">
    <location>
        <begin position="35"/>
        <end position="52"/>
    </location>
</feature>
<dbReference type="Proteomes" id="UP000193495">
    <property type="component" value="Unassembled WGS sequence"/>
</dbReference>
<organism evidence="2 3">
    <name type="scientific">Limimaricola soesokkakensis</name>
    <dbReference type="NCBI Taxonomy" id="1343159"/>
    <lineage>
        <taxon>Bacteria</taxon>
        <taxon>Pseudomonadati</taxon>
        <taxon>Pseudomonadota</taxon>
        <taxon>Alphaproteobacteria</taxon>
        <taxon>Rhodobacterales</taxon>
        <taxon>Paracoccaceae</taxon>
        <taxon>Limimaricola</taxon>
    </lineage>
</organism>
<sequence>MPSLRAFPFGLAFRLLLWLVCVASVIILASIPTSVLAQALLGLVAVAVVLVLRGMTESLLPRLALLAVASIIVLRYWFWRLLHTLPGLEDPASFVAA</sequence>
<name>A0A1X7A7W8_9RHOB</name>
<proteinExistence type="predicted"/>
<feature type="transmembrane region" description="Helical" evidence="1">
    <location>
        <begin position="12"/>
        <end position="29"/>
    </location>
</feature>
<keyword evidence="1" id="KW-0472">Membrane</keyword>
<protein>
    <submittedName>
        <fullName evidence="2">Uncharacterized protein</fullName>
    </submittedName>
</protein>
<gene>
    <name evidence="2" type="ORF">LOS8367_03701</name>
</gene>
<evidence type="ECO:0000256" key="1">
    <source>
        <dbReference type="SAM" id="Phobius"/>
    </source>
</evidence>
<feature type="transmembrane region" description="Helical" evidence="1">
    <location>
        <begin position="59"/>
        <end position="78"/>
    </location>
</feature>
<keyword evidence="1" id="KW-0812">Transmembrane</keyword>
<reference evidence="2 3" key="1">
    <citation type="submission" date="2017-03" db="EMBL/GenBank/DDBJ databases">
        <authorList>
            <person name="Afonso C.L."/>
            <person name="Miller P.J."/>
            <person name="Scott M.A."/>
            <person name="Spackman E."/>
            <person name="Goraichik I."/>
            <person name="Dimitrov K.M."/>
            <person name="Suarez D.L."/>
            <person name="Swayne D.E."/>
        </authorList>
    </citation>
    <scope>NUCLEOTIDE SEQUENCE [LARGE SCALE GENOMIC DNA]</scope>
    <source>
        <strain evidence="2 3">CECT 8367</strain>
    </source>
</reference>
<accession>A0A1X7A7W8</accession>
<evidence type="ECO:0000313" key="3">
    <source>
        <dbReference type="Proteomes" id="UP000193495"/>
    </source>
</evidence>
<dbReference type="EMBL" id="FWFY01000025">
    <property type="protein sequence ID" value="SLN72448.1"/>
    <property type="molecule type" value="Genomic_DNA"/>
</dbReference>
<evidence type="ECO:0000313" key="2">
    <source>
        <dbReference type="EMBL" id="SLN72448.1"/>
    </source>
</evidence>